<reference evidence="1" key="1">
    <citation type="submission" date="2020-10" db="EMBL/GenBank/DDBJ databases">
        <authorList>
            <person name="Gilroy R."/>
        </authorList>
    </citation>
    <scope>NUCLEOTIDE SEQUENCE</scope>
    <source>
        <strain evidence="1">ChiGjej2B2-12916</strain>
    </source>
</reference>
<evidence type="ECO:0000313" key="2">
    <source>
        <dbReference type="Proteomes" id="UP000886879"/>
    </source>
</evidence>
<accession>A0A9D0YT48</accession>
<dbReference type="AlphaFoldDB" id="A0A9D0YT48"/>
<name>A0A9D0YT48_9FIRM</name>
<gene>
    <name evidence="1" type="ORF">IAD31_03270</name>
</gene>
<reference evidence="1" key="2">
    <citation type="journal article" date="2021" name="PeerJ">
        <title>Extensive microbial diversity within the chicken gut microbiome revealed by metagenomics and culture.</title>
        <authorList>
            <person name="Gilroy R."/>
            <person name="Ravi A."/>
            <person name="Getino M."/>
            <person name="Pursley I."/>
            <person name="Horton D.L."/>
            <person name="Alikhan N.F."/>
            <person name="Baker D."/>
            <person name="Gharbi K."/>
            <person name="Hall N."/>
            <person name="Watson M."/>
            <person name="Adriaenssens E.M."/>
            <person name="Foster-Nyarko E."/>
            <person name="Jarju S."/>
            <person name="Secka A."/>
            <person name="Antonio M."/>
            <person name="Oren A."/>
            <person name="Chaudhuri R.R."/>
            <person name="La Ragione R."/>
            <person name="Hildebrand F."/>
            <person name="Pallen M.J."/>
        </authorList>
    </citation>
    <scope>NUCLEOTIDE SEQUENCE</scope>
    <source>
        <strain evidence="1">ChiGjej2B2-12916</strain>
    </source>
</reference>
<comment type="caution">
    <text evidence="1">The sequence shown here is derived from an EMBL/GenBank/DDBJ whole genome shotgun (WGS) entry which is preliminary data.</text>
</comment>
<organism evidence="1 2">
    <name type="scientific">Candidatus Enterenecus faecium</name>
    <dbReference type="NCBI Taxonomy" id="2840780"/>
    <lineage>
        <taxon>Bacteria</taxon>
        <taxon>Bacillati</taxon>
        <taxon>Bacillota</taxon>
        <taxon>Clostridia</taxon>
        <taxon>Eubacteriales</taxon>
        <taxon>Candidatus Enterenecus</taxon>
    </lineage>
</organism>
<evidence type="ECO:0000313" key="1">
    <source>
        <dbReference type="EMBL" id="HIQ60600.1"/>
    </source>
</evidence>
<protein>
    <submittedName>
        <fullName evidence="1">Uncharacterized protein</fullName>
    </submittedName>
</protein>
<dbReference type="EMBL" id="DVFO01000031">
    <property type="protein sequence ID" value="HIQ60600.1"/>
    <property type="molecule type" value="Genomic_DNA"/>
</dbReference>
<dbReference type="Proteomes" id="UP000886879">
    <property type="component" value="Unassembled WGS sequence"/>
</dbReference>
<sequence length="266" mass="29339">MVEPACAGAVERYVDLSRFYSWEGLQPIKGDIIAAGQACSACYKRVYRCLGAAGELLEDVHDRVTSDLLTQKLARRARGIILRELKPVAAAPGVEHQGFLSAVTYQGSVTIWETVEAQAGRVYELWDSYGLAHDLLAPILAAGLATGHQVVACPDPMAPQRLAHLIFPDLSLAFVTSNAAAPWPHHPYRRLRLDAMVDREVYRSSRPRLRFAQKVAQALVDQAIDGLRQAKAAHDNLEALYNPYVDFDGVYQTADQVAEEIFSLPQ</sequence>
<proteinExistence type="predicted"/>